<evidence type="ECO:0000313" key="3">
    <source>
        <dbReference type="EMBL" id="KAJ0964906.1"/>
    </source>
</evidence>
<evidence type="ECO:0000313" key="4">
    <source>
        <dbReference type="Proteomes" id="UP001085076"/>
    </source>
</evidence>
<dbReference type="PANTHER" id="PTHR32387">
    <property type="entry name" value="WU:FJ29H11"/>
    <property type="match status" value="1"/>
</dbReference>
<dbReference type="GO" id="GO:0005634">
    <property type="term" value="C:nucleus"/>
    <property type="evidence" value="ECO:0007669"/>
    <property type="project" value="TreeGrafter"/>
</dbReference>
<dbReference type="Pfam" id="PF13020">
    <property type="entry name" value="NOV_C"/>
    <property type="match status" value="1"/>
</dbReference>
<name>A0A9D5H6D0_9LILI</name>
<evidence type="ECO:0000259" key="2">
    <source>
        <dbReference type="Pfam" id="PF13020"/>
    </source>
</evidence>
<evidence type="ECO:0000256" key="1">
    <source>
        <dbReference type="SAM" id="MobiDB-lite"/>
    </source>
</evidence>
<organism evidence="3 4">
    <name type="scientific">Dioscorea zingiberensis</name>
    <dbReference type="NCBI Taxonomy" id="325984"/>
    <lineage>
        <taxon>Eukaryota</taxon>
        <taxon>Viridiplantae</taxon>
        <taxon>Streptophyta</taxon>
        <taxon>Embryophyta</taxon>
        <taxon>Tracheophyta</taxon>
        <taxon>Spermatophyta</taxon>
        <taxon>Magnoliopsida</taxon>
        <taxon>Liliopsida</taxon>
        <taxon>Dioscoreales</taxon>
        <taxon>Dioscoreaceae</taxon>
        <taxon>Dioscorea</taxon>
    </lineage>
</organism>
<feature type="compositionally biased region" description="Basic and acidic residues" evidence="1">
    <location>
        <begin position="244"/>
        <end position="258"/>
    </location>
</feature>
<dbReference type="Proteomes" id="UP001085076">
    <property type="component" value="Miscellaneous, Linkage group lg08"/>
</dbReference>
<feature type="domain" description="Protein NO VEIN C-terminal" evidence="2">
    <location>
        <begin position="2458"/>
        <end position="2543"/>
    </location>
</feature>
<reference evidence="3" key="1">
    <citation type="submission" date="2021-03" db="EMBL/GenBank/DDBJ databases">
        <authorList>
            <person name="Li Z."/>
            <person name="Yang C."/>
        </authorList>
    </citation>
    <scope>NUCLEOTIDE SEQUENCE</scope>
    <source>
        <strain evidence="3">Dzin_1.0</strain>
        <tissue evidence="3">Leaf</tissue>
    </source>
</reference>
<reference evidence="3" key="2">
    <citation type="journal article" date="2022" name="Hortic Res">
        <title>The genome of Dioscorea zingiberensis sheds light on the biosynthesis, origin and evolution of the medicinally important diosgenin saponins.</title>
        <authorList>
            <person name="Li Y."/>
            <person name="Tan C."/>
            <person name="Li Z."/>
            <person name="Guo J."/>
            <person name="Li S."/>
            <person name="Chen X."/>
            <person name="Wang C."/>
            <person name="Dai X."/>
            <person name="Yang H."/>
            <person name="Song W."/>
            <person name="Hou L."/>
            <person name="Xu J."/>
            <person name="Tong Z."/>
            <person name="Xu A."/>
            <person name="Yuan X."/>
            <person name="Wang W."/>
            <person name="Yang Q."/>
            <person name="Chen L."/>
            <person name="Sun Z."/>
            <person name="Wang K."/>
            <person name="Pan B."/>
            <person name="Chen J."/>
            <person name="Bao Y."/>
            <person name="Liu F."/>
            <person name="Qi X."/>
            <person name="Gang D.R."/>
            <person name="Wen J."/>
            <person name="Li J."/>
        </authorList>
    </citation>
    <scope>NUCLEOTIDE SEQUENCE</scope>
    <source>
        <strain evidence="3">Dzin_1.0</strain>
    </source>
</reference>
<protein>
    <recommendedName>
        <fullName evidence="2">Protein NO VEIN C-terminal domain-containing protein</fullName>
    </recommendedName>
</protein>
<dbReference type="InterPro" id="IPR052957">
    <property type="entry name" value="Auxin_embryo_med"/>
</dbReference>
<feature type="compositionally biased region" description="Polar residues" evidence="1">
    <location>
        <begin position="259"/>
        <end position="270"/>
    </location>
</feature>
<gene>
    <name evidence="3" type="ORF">J5N97_026044</name>
</gene>
<dbReference type="InterPro" id="IPR036890">
    <property type="entry name" value="HATPase_C_sf"/>
</dbReference>
<feature type="compositionally biased region" description="Polar residues" evidence="1">
    <location>
        <begin position="290"/>
        <end position="302"/>
    </location>
</feature>
<dbReference type="GO" id="GO:0048364">
    <property type="term" value="P:root development"/>
    <property type="evidence" value="ECO:0007669"/>
    <property type="project" value="TreeGrafter"/>
</dbReference>
<feature type="region of interest" description="Disordered" evidence="1">
    <location>
        <begin position="2409"/>
        <end position="2430"/>
    </location>
</feature>
<dbReference type="EMBL" id="JAGGNH010000008">
    <property type="protein sequence ID" value="KAJ0964906.1"/>
    <property type="molecule type" value="Genomic_DNA"/>
</dbReference>
<comment type="caution">
    <text evidence="3">The sequence shown here is derived from an EMBL/GenBank/DDBJ whole genome shotgun (WGS) entry which is preliminary data.</text>
</comment>
<feature type="region of interest" description="Disordered" evidence="1">
    <location>
        <begin position="1"/>
        <end position="44"/>
    </location>
</feature>
<dbReference type="Gene3D" id="3.30.565.10">
    <property type="entry name" value="Histidine kinase-like ATPase, C-terminal domain"/>
    <property type="match status" value="1"/>
</dbReference>
<dbReference type="SUPFAM" id="SSF55874">
    <property type="entry name" value="ATPase domain of HSP90 chaperone/DNA topoisomerase II/histidine kinase"/>
    <property type="match status" value="1"/>
</dbReference>
<dbReference type="InterPro" id="IPR024975">
    <property type="entry name" value="NOV_C"/>
</dbReference>
<sequence length="2576" mass="291035">MSSPPIRFRPRGLGGSSRPPFRPPFPSNPNFASSSSNPRPHYHLPNPVTLEQVEAAVAKAHRDLISAGESVSMWKVCQSAALSLQADSWNALGYGFNQVSFLRNLRAVEGKVNVFIHCFVSVRRMTTLHDLEVELCKSEGIEKFDELGLGPLLRYPLVQHYFSVPPDANEVCNITFEQLINRLGVFLYRFRKKEMKVEEFLDFLVEKHSVKSREELGVRIQSLGLYIKFIKGCRRNESTALSSIRERGLAKDEREKPQDSNPEASTSSTFLMDEHDTLVDDDNDDNENDPSNQVKKGKASSSLYPPIIDDMKLLGMKLAKFDTKNDEKKIIGKGDGIQIQSPHTYKVIWTDQEKAGKLILKEHDIEKFVASWKEACQKRSVPEVLALMLNLYTPSEKRKRKMQRFFLSYPAVGLLNIAVNSIRCGMLDELYDNTNDWESLAPLSSPHTDIAEIESSTEVVPVTNDFRCTDEVVNSASVDDIIKQISNYFELDQCPPRRGDLQLENNFILRGCEIWLKSHFSVKEFRSLGHGTFLEFLEKHFPLLPSELHNTLLRNFCTRPSFEVSMIQKQLILMLSQAEKNYWNGSVLTGQCISTLLKKQFPSISFQIMVGEPEKAFADLIKAQKDFEASSCVLFSASLLENSYNKNSLSKSKKISTHASEIITEAELDSPLGFVSSKDAIECLLKAPILSDLRSWSHWDRLYAPSLGPLLEWLLNAGSIKDLSCLVTSDGKIIRIEQSASFDDFFEAAIQGSPFKAAAKLLSLICDHGGSNNFPLPLLKCYVHRVIDVMIQNDVGHAEVNARCRVPGRKNSLWGETFVSQAECCKISVPDAYRNDSNKIREDLCRVNRAYSVVSKFILDCLSQLPSEFHSFAANIFISVLQSFTRDAADIIISQCKQVNERIMMHEIGLSLGIVEWIKDYQAFSVSTSESVQTEIHTDVRLERNTSQNFSTNDEKTASDSKVDSIAIDKLNKTSGIMNATISTSEGTTKKLEVLGYTRSEETKIQDASLLIETIRKEEFGLDPDIKNTESILLKKQHARLGRALHCLSQELYSQDSHFLLELVQNADDNSYPENVEPTLVFILQDTGVIVLNNEQGFSDRNIRALCDVGSSTKKGSDSGYIGQKGIGFKSVFRITEAPEIHSNGFHVKFDITEGQIGFILPTIIPPCDISSFKKQLCNFDQADSTSWNTCIVLPFRSELRSGVAMGSIINMFLDLHPSLLLFLHRLQCIVFKNAIDDKLYIMKREILEDGLITVTHGKDKMSWLVVSQNLVASLIRPDVQTTRISLAFTLQESNNGYYKPYLDQQPVFAFLPLRKYGMKFILQGDFVLPSSREEVDGDSAWNQWLMSEFPNLFVNAQKSFCALPCFRENPGKAITAYMSFVPLVGEVQGFFSHLPRMIIAKLRMSNCLLLDGPGEEWVPPSKVVRGWDERVRMFLPDNLLKQHLGLSYLSKEIVLLDPLAKAMGIQEYGPKLLIEILLSICHVTDNIRSLGIEWISMWFDAFYNSLSALSSAYLPSAHSETESDLVGMIRDLPFIPLSDGSYGSMAEGPIWLPCDASCFRFEGDDGLHHFSGLYSKLRTVTPHLFSSKASTFSGDETRVDNLIHILTKIGVQKLSAHDVITKLILPSVCNEKLTDLDAKLIIEYLSFVMIHLQSVCSSCHTERAGIISTLQKKPILLTSHGFKSPLEEPVHFGKEYGNFVDVNRLIGGTEIKWIEVHTIYLKYHSTHPLSFRISKWREFLLELGVTDFVKVNLVEKNMTDVLYTDVMSMPSFADQSGTKLSVKDWESPELVQILSAISIDEYLEKSKYLLEILDNMWDDYFSTKAKLNYVFPFEEQKEHLESSFIKSIRSSKWVACSLDFNVHYPTDLFYECESVRSILGAIAPYAVPKVNNQKLLEDIGFKVQITLDDALRVIQSLKNSDVPVASISQMSKLYNFIWDESAKTNGKMEDIRPSLFVFIPNHHTSRNLDAVPGLFMTLDEVYWHDPTGCVDWMMKKNLHVANSEVKHSTNITLANFYPGLHDFFVAECGVLAAPPFGRYLQILLQLSTSVLPSEAAHEVFQVFVKWADDCRSGSVKREEILNLKDSLLKPENAILPTMKEKWVSLHPSFGLVCWSGDEELVEQYRNVDDVFLIQFGDLDGSEKEMLHGKVATLMQQIGIPSLMEVVSRQAITYGIADNTEKASLVNWILPYAQRYLCKKHPDVYSHIQENGLENLSKLQVIVVEKLFYKNTLKGYHSINNRRFECSCLLQGNILYTTNTADSHSVFLELSRLFFNGIPDLHIANFLHMVTTMFEMESTNQQIESFIINSQKVPDLLDGDPIWSLPISHLVNEDEISVPLGVPPMIFRPQFPSTARNQNIQPSWPPPNRHTTAPDVNMASDNCPREAPDVAPAESLEKLPVTTMASNFQESEGNKTTEQQNTPADSSAEQNITNAETERLYWETQGLDQQAWETGRQGEFVAYKYFTEKLGSTAVKWVNQDLETGLPYDLIIEEEANRTYIEVKTTKSISKDWFPISTNEWHCAAEKGDSFSIVWVNLSNQSDAKILIFKNPSRLCQQNVLQLAVLVPSSTKNFDM</sequence>
<dbReference type="OrthoDB" id="743335at2759"/>
<feature type="compositionally biased region" description="Low complexity" evidence="1">
    <location>
        <begin position="28"/>
        <end position="39"/>
    </location>
</feature>
<keyword evidence="4" id="KW-1185">Reference proteome</keyword>
<proteinExistence type="predicted"/>
<feature type="region of interest" description="Disordered" evidence="1">
    <location>
        <begin position="244"/>
        <end position="302"/>
    </location>
</feature>
<accession>A0A9D5H6D0</accession>
<dbReference type="GO" id="GO:0009793">
    <property type="term" value="P:embryo development ending in seed dormancy"/>
    <property type="evidence" value="ECO:0007669"/>
    <property type="project" value="TreeGrafter"/>
</dbReference>
<dbReference type="GO" id="GO:0010305">
    <property type="term" value="P:leaf vascular tissue pattern formation"/>
    <property type="evidence" value="ECO:0007669"/>
    <property type="project" value="TreeGrafter"/>
</dbReference>
<feature type="region of interest" description="Disordered" evidence="1">
    <location>
        <begin position="2355"/>
        <end position="2395"/>
    </location>
</feature>
<dbReference type="NCBIfam" id="NF047352">
    <property type="entry name" value="P_loop_sacsin"/>
    <property type="match status" value="1"/>
</dbReference>
<dbReference type="PANTHER" id="PTHR32387:SF0">
    <property type="entry name" value="PROTEIN NO VEIN"/>
    <property type="match status" value="1"/>
</dbReference>
<feature type="compositionally biased region" description="Acidic residues" evidence="1">
    <location>
        <begin position="279"/>
        <end position="288"/>
    </location>
</feature>